<keyword evidence="3" id="KW-1185">Reference proteome</keyword>
<organism evidence="2 3">
    <name type="scientific">Zophobas morio</name>
    <dbReference type="NCBI Taxonomy" id="2755281"/>
    <lineage>
        <taxon>Eukaryota</taxon>
        <taxon>Metazoa</taxon>
        <taxon>Ecdysozoa</taxon>
        <taxon>Arthropoda</taxon>
        <taxon>Hexapoda</taxon>
        <taxon>Insecta</taxon>
        <taxon>Pterygota</taxon>
        <taxon>Neoptera</taxon>
        <taxon>Endopterygota</taxon>
        <taxon>Coleoptera</taxon>
        <taxon>Polyphaga</taxon>
        <taxon>Cucujiformia</taxon>
        <taxon>Tenebrionidae</taxon>
        <taxon>Zophobas</taxon>
    </lineage>
</organism>
<proteinExistence type="inferred from homology"/>
<comment type="caution">
    <text evidence="2">The sequence shown here is derived from an EMBL/GenBank/DDBJ whole genome shotgun (WGS) entry which is preliminary data.</text>
</comment>
<protein>
    <recommendedName>
        <fullName evidence="4">Actin-related protein 10</fullName>
    </recommendedName>
</protein>
<gene>
    <name evidence="2" type="ORF">Zmor_004327</name>
</gene>
<dbReference type="InterPro" id="IPR043129">
    <property type="entry name" value="ATPase_NBD"/>
</dbReference>
<reference evidence="2" key="1">
    <citation type="journal article" date="2023" name="G3 (Bethesda)">
        <title>Whole genome assemblies of Zophobas morio and Tenebrio molitor.</title>
        <authorList>
            <person name="Kaur S."/>
            <person name="Stinson S.A."/>
            <person name="diCenzo G.C."/>
        </authorList>
    </citation>
    <scope>NUCLEOTIDE SEQUENCE</scope>
    <source>
        <strain evidence="2">QUZm001</strain>
    </source>
</reference>
<accession>A0AA38HKH9</accession>
<name>A0AA38HKH9_9CUCU</name>
<dbReference type="AlphaFoldDB" id="A0AA38HKH9"/>
<evidence type="ECO:0000256" key="1">
    <source>
        <dbReference type="RuleBase" id="RU000487"/>
    </source>
</evidence>
<dbReference type="EMBL" id="JALNTZ010001561">
    <property type="protein sequence ID" value="KAJ3625343.1"/>
    <property type="molecule type" value="Genomic_DNA"/>
</dbReference>
<dbReference type="Gene3D" id="3.30.420.40">
    <property type="match status" value="2"/>
</dbReference>
<dbReference type="InterPro" id="IPR004000">
    <property type="entry name" value="Actin"/>
</dbReference>
<dbReference type="Pfam" id="PF00022">
    <property type="entry name" value="Actin"/>
    <property type="match status" value="1"/>
</dbReference>
<comment type="similarity">
    <text evidence="1">Belongs to the actin family.</text>
</comment>
<evidence type="ECO:0000313" key="2">
    <source>
        <dbReference type="EMBL" id="KAJ3625343.1"/>
    </source>
</evidence>
<evidence type="ECO:0000313" key="3">
    <source>
        <dbReference type="Proteomes" id="UP001168821"/>
    </source>
</evidence>
<dbReference type="SMART" id="SM00268">
    <property type="entry name" value="ACTIN"/>
    <property type="match status" value="1"/>
</dbReference>
<evidence type="ECO:0008006" key="4">
    <source>
        <dbReference type="Google" id="ProtNLM"/>
    </source>
</evidence>
<dbReference type="PANTHER" id="PTHR11937">
    <property type="entry name" value="ACTIN"/>
    <property type="match status" value="1"/>
</dbReference>
<sequence>MSNKKEEITHLETIRNIRSEAIEATKKYLENYVGKAALKNPGLHSIFESTLKLGEGEPHARIIRKNTCIMSRSAIIMDIGNLYAKVGFAEEATPRFVCTSPFINLQKDLNYFRLSDDIREHTIRVCLIRFFNVIYQQYLLTDSRQRPVVLLQNIYSGIVGSVPYKSVLSVLFKHFKVPSISLVCTQLACLFTKSPLVYCLKTVKGEKLRNEKESIFKKVNQIFLVVDLGYLECRILPVAYATPLTSALQISSCLGGKFIDGMYKSYIKKDMGLAEFATNCLLEGHNLLNDEEYLNLPELILESVLTSPIDLRALLLSNIVLCGGNCSYPNFSQSLLTKLRETINSQENKYYRLKALAGGVSLSKNVKGAILPIFMPWTGASIYGTLNELLKKKGLSKEDFLNGTLDKEELDAVAIYY</sequence>
<dbReference type="Proteomes" id="UP001168821">
    <property type="component" value="Unassembled WGS sequence"/>
</dbReference>
<dbReference type="SUPFAM" id="SSF53067">
    <property type="entry name" value="Actin-like ATPase domain"/>
    <property type="match status" value="2"/>
</dbReference>